<dbReference type="OMA" id="EVIARWW"/>
<organism evidence="2 3">
    <name type="scientific">Penicillium digitatum</name>
    <name type="common">Green mold</name>
    <dbReference type="NCBI Taxonomy" id="36651"/>
    <lineage>
        <taxon>Eukaryota</taxon>
        <taxon>Fungi</taxon>
        <taxon>Dikarya</taxon>
        <taxon>Ascomycota</taxon>
        <taxon>Pezizomycotina</taxon>
        <taxon>Eurotiomycetes</taxon>
        <taxon>Eurotiomycetidae</taxon>
        <taxon>Eurotiales</taxon>
        <taxon>Aspergillaceae</taxon>
        <taxon>Penicillium</taxon>
    </lineage>
</organism>
<evidence type="ECO:0000313" key="2">
    <source>
        <dbReference type="EMBL" id="QQK39596.1"/>
    </source>
</evidence>
<accession>A0A7T6XEG4</accession>
<reference evidence="2 3" key="1">
    <citation type="submission" date="2020-08" db="EMBL/GenBank/DDBJ databases">
        <title>The completed genome sequence of the pathogenic ascomycete fungus Penicillium digitatum.</title>
        <authorList>
            <person name="Wang M."/>
        </authorList>
    </citation>
    <scope>NUCLEOTIDE SEQUENCE [LARGE SCALE GENOMIC DNA]</scope>
    <source>
        <strain evidence="2 3">PdW03</strain>
    </source>
</reference>
<dbReference type="EMBL" id="CP060774">
    <property type="protein sequence ID" value="QQK39596.1"/>
    <property type="molecule type" value="Genomic_DNA"/>
</dbReference>
<gene>
    <name evidence="2" type="ORF">Pdw03_2450</name>
</gene>
<name>A0A7T6XEG4_PENDI</name>
<dbReference type="KEGG" id="pdp:PDIP_20200"/>
<dbReference type="Proteomes" id="UP000595662">
    <property type="component" value="Chromosome 1"/>
</dbReference>
<dbReference type="AlphaFoldDB" id="A0A7T6XEG4"/>
<sequence length="265" mass="29169">MQISSDDPIAPTVFMGLHSSTRQQTKNPIPHISGKTEIGSFKSHCARRQPQKPLAGSTRRAPLQENVKVLQAGAATVDVPGTGGGKENVPPGISVIANNNCKSENYSSESKMARLGGRNVTLSTRIKSNPKVTRSPPLKRVTLGETRGNIVTVPKKKEHAPPAENPSVSALKHAHSAIAIQRAWRSFVERRNKHVCAMAMVRTEFACEVIARWWRGVKACKLREQTEQVKVLGRTQQTSRRKSAGQRSSVRQTQHNSGRRGIRRL</sequence>
<dbReference type="GeneID" id="26230343"/>
<dbReference type="VEuPathDB" id="FungiDB:PDIP_20200"/>
<protein>
    <submittedName>
        <fullName evidence="2">Calmodulin-binding protein Sha1</fullName>
    </submittedName>
</protein>
<dbReference type="RefSeq" id="XP_014537196.1">
    <property type="nucleotide sequence ID" value="XM_014681710.1"/>
</dbReference>
<evidence type="ECO:0000313" key="3">
    <source>
        <dbReference type="Proteomes" id="UP000595662"/>
    </source>
</evidence>
<feature type="compositionally biased region" description="Polar residues" evidence="1">
    <location>
        <begin position="245"/>
        <end position="256"/>
    </location>
</feature>
<evidence type="ECO:0000256" key="1">
    <source>
        <dbReference type="SAM" id="MobiDB-lite"/>
    </source>
</evidence>
<feature type="region of interest" description="Disordered" evidence="1">
    <location>
        <begin position="232"/>
        <end position="265"/>
    </location>
</feature>
<proteinExistence type="predicted"/>